<dbReference type="Gramene" id="mRNA:HanXRQr2_Chr04g0185811">
    <property type="protein sequence ID" value="mRNA:HanXRQr2_Chr04g0185811"/>
    <property type="gene ID" value="HanXRQr2_Chr04g0185811"/>
</dbReference>
<sequence length="320" mass="36731">MILLNIVDPSISDTAFSSTSKRNKSQDHELKGSDEAFHLSKERVREILHLICSGGTPKKWDEYATSFYNKTLACKTRFTLLGKHQVEEETEDDISTDEEMVYTLYLTSSEEEDEDMDSTLSSEEEEEETLPEDGYCRQELLGPFDFGSYSPGNEPKSIPYHLYLLVKEAVDIMKPSKGCSSDVTKLSLVEEKIRFFCRYFHCHLPTGWKYHRDTACNVVASYDHTHTHGYDMTSYTPITSFEGPLVDHEFDVETGLPRSELIYVMSLIHSRKTPAYWEMSAGYVLFYCKLCSCFGIDYNRLEAASEEDVRLMYVGLELDP</sequence>
<proteinExistence type="predicted"/>
<evidence type="ECO:0000313" key="4">
    <source>
        <dbReference type="Proteomes" id="UP000215914"/>
    </source>
</evidence>
<dbReference type="EMBL" id="MNCJ02000319">
    <property type="protein sequence ID" value="KAF5811819.1"/>
    <property type="molecule type" value="Genomic_DNA"/>
</dbReference>
<feature type="compositionally biased region" description="Acidic residues" evidence="1">
    <location>
        <begin position="109"/>
        <end position="131"/>
    </location>
</feature>
<gene>
    <name evidence="3" type="ORF">HannXRQ_Chr04g0123201</name>
    <name evidence="2" type="ORF">HanXRQr2_Chr04g0185811</name>
</gene>
<dbReference type="EMBL" id="CM007893">
    <property type="protein sequence ID" value="OTG29523.1"/>
    <property type="molecule type" value="Genomic_DNA"/>
</dbReference>
<feature type="region of interest" description="Disordered" evidence="1">
    <location>
        <begin position="108"/>
        <end position="132"/>
    </location>
</feature>
<organism evidence="3 4">
    <name type="scientific">Helianthus annuus</name>
    <name type="common">Common sunflower</name>
    <dbReference type="NCBI Taxonomy" id="4232"/>
    <lineage>
        <taxon>Eukaryota</taxon>
        <taxon>Viridiplantae</taxon>
        <taxon>Streptophyta</taxon>
        <taxon>Embryophyta</taxon>
        <taxon>Tracheophyta</taxon>
        <taxon>Spermatophyta</taxon>
        <taxon>Magnoliopsida</taxon>
        <taxon>eudicotyledons</taxon>
        <taxon>Gunneridae</taxon>
        <taxon>Pentapetalae</taxon>
        <taxon>asterids</taxon>
        <taxon>campanulids</taxon>
        <taxon>Asterales</taxon>
        <taxon>Asteraceae</taxon>
        <taxon>Asteroideae</taxon>
        <taxon>Heliantheae alliance</taxon>
        <taxon>Heliantheae</taxon>
        <taxon>Helianthus</taxon>
    </lineage>
</organism>
<dbReference type="Gene3D" id="1.10.287.10">
    <property type="entry name" value="S15/NS1, RNA-binding"/>
    <property type="match status" value="1"/>
</dbReference>
<reference evidence="2 4" key="1">
    <citation type="journal article" date="2017" name="Nature">
        <title>The sunflower genome provides insights into oil metabolism, flowering and Asterid evolution.</title>
        <authorList>
            <person name="Badouin H."/>
            <person name="Gouzy J."/>
            <person name="Grassa C.J."/>
            <person name="Murat F."/>
            <person name="Staton S.E."/>
            <person name="Cottret L."/>
            <person name="Lelandais-Briere C."/>
            <person name="Owens G.L."/>
            <person name="Carrere S."/>
            <person name="Mayjonade B."/>
            <person name="Legrand L."/>
            <person name="Gill N."/>
            <person name="Kane N.C."/>
            <person name="Bowers J.E."/>
            <person name="Hubner S."/>
            <person name="Bellec A."/>
            <person name="Berard A."/>
            <person name="Berges H."/>
            <person name="Blanchet N."/>
            <person name="Boniface M.C."/>
            <person name="Brunel D."/>
            <person name="Catrice O."/>
            <person name="Chaidir N."/>
            <person name="Claudel C."/>
            <person name="Donnadieu C."/>
            <person name="Faraut T."/>
            <person name="Fievet G."/>
            <person name="Helmstetter N."/>
            <person name="King M."/>
            <person name="Knapp S.J."/>
            <person name="Lai Z."/>
            <person name="Le Paslier M.C."/>
            <person name="Lippi Y."/>
            <person name="Lorenzon L."/>
            <person name="Mandel J.R."/>
            <person name="Marage G."/>
            <person name="Marchand G."/>
            <person name="Marquand E."/>
            <person name="Bret-Mestries E."/>
            <person name="Morien E."/>
            <person name="Nambeesan S."/>
            <person name="Nguyen T."/>
            <person name="Pegot-Espagnet P."/>
            <person name="Pouilly N."/>
            <person name="Raftis F."/>
            <person name="Sallet E."/>
            <person name="Schiex T."/>
            <person name="Thomas J."/>
            <person name="Vandecasteele C."/>
            <person name="Vares D."/>
            <person name="Vear F."/>
            <person name="Vautrin S."/>
            <person name="Crespi M."/>
            <person name="Mangin B."/>
            <person name="Burke J.M."/>
            <person name="Salse J."/>
            <person name="Munos S."/>
            <person name="Vincourt P."/>
            <person name="Rieseberg L.H."/>
            <person name="Langlade N.B."/>
        </authorList>
    </citation>
    <scope>NUCLEOTIDE SEQUENCE [LARGE SCALE GENOMIC DNA]</scope>
    <source>
        <strain evidence="4">cv. SF193</strain>
        <tissue evidence="2">Leaves</tissue>
    </source>
</reference>
<evidence type="ECO:0000313" key="2">
    <source>
        <dbReference type="EMBL" id="KAF5811819.1"/>
    </source>
</evidence>
<dbReference type="AlphaFoldDB" id="A0A251V2P2"/>
<accession>A0A251V2P2</accession>
<name>A0A251V2P2_HELAN</name>
<keyword evidence="4" id="KW-1185">Reference proteome</keyword>
<reference evidence="3" key="2">
    <citation type="submission" date="2017-02" db="EMBL/GenBank/DDBJ databases">
        <title>Sunflower complete genome.</title>
        <authorList>
            <person name="Langlade N."/>
            <person name="Munos S."/>
        </authorList>
    </citation>
    <scope>NUCLEOTIDE SEQUENCE [LARGE SCALE GENOMIC DNA]</scope>
    <source>
        <tissue evidence="3">Leaves</tissue>
    </source>
</reference>
<evidence type="ECO:0000313" key="3">
    <source>
        <dbReference type="EMBL" id="OTG29523.1"/>
    </source>
</evidence>
<dbReference type="InParanoid" id="A0A251V2P2"/>
<dbReference type="Proteomes" id="UP000215914">
    <property type="component" value="Chromosome 4"/>
</dbReference>
<protein>
    <submittedName>
        <fullName evidence="3">Uncharacterized protein</fullName>
    </submittedName>
</protein>
<evidence type="ECO:0000256" key="1">
    <source>
        <dbReference type="SAM" id="MobiDB-lite"/>
    </source>
</evidence>
<reference evidence="2" key="3">
    <citation type="submission" date="2020-06" db="EMBL/GenBank/DDBJ databases">
        <title>Helianthus annuus Genome sequencing and assembly Release 2.</title>
        <authorList>
            <person name="Gouzy J."/>
            <person name="Langlade N."/>
            <person name="Munos S."/>
        </authorList>
    </citation>
    <scope>NUCLEOTIDE SEQUENCE</scope>
    <source>
        <tissue evidence="2">Leaves</tissue>
    </source>
</reference>